<evidence type="ECO:0000313" key="2">
    <source>
        <dbReference type="Proteomes" id="UP000887565"/>
    </source>
</evidence>
<evidence type="ECO:0000256" key="1">
    <source>
        <dbReference type="SAM" id="SignalP"/>
    </source>
</evidence>
<dbReference type="AlphaFoldDB" id="A0A915K1C5"/>
<proteinExistence type="predicted"/>
<reference evidence="3" key="1">
    <citation type="submission" date="2022-11" db="UniProtKB">
        <authorList>
            <consortium name="WormBaseParasite"/>
        </authorList>
    </citation>
    <scope>IDENTIFICATION</scope>
</reference>
<keyword evidence="1" id="KW-0732">Signal</keyword>
<accession>A0A915K1C5</accession>
<evidence type="ECO:0000313" key="3">
    <source>
        <dbReference type="WBParaSite" id="nRc.2.0.1.t32015-RA"/>
    </source>
</evidence>
<keyword evidence="2" id="KW-1185">Reference proteome</keyword>
<dbReference type="WBParaSite" id="nRc.2.0.1.t32015-RA">
    <property type="protein sequence ID" value="nRc.2.0.1.t32015-RA"/>
    <property type="gene ID" value="nRc.2.0.1.g32015"/>
</dbReference>
<protein>
    <submittedName>
        <fullName evidence="3">Uncharacterized protein</fullName>
    </submittedName>
</protein>
<feature type="signal peptide" evidence="1">
    <location>
        <begin position="1"/>
        <end position="15"/>
    </location>
</feature>
<sequence>MRQFLLAFLLHALAAAPNDQDLIQLAVENKNAELLINEFTYNWTLKLQDVVDNARHSQSFGKRSLPVDREANFNNIEIVKKSDHQRVCIVKEWIASTSLP</sequence>
<organism evidence="2 3">
    <name type="scientific">Romanomermis culicivorax</name>
    <name type="common">Nematode worm</name>
    <dbReference type="NCBI Taxonomy" id="13658"/>
    <lineage>
        <taxon>Eukaryota</taxon>
        <taxon>Metazoa</taxon>
        <taxon>Ecdysozoa</taxon>
        <taxon>Nematoda</taxon>
        <taxon>Enoplea</taxon>
        <taxon>Dorylaimia</taxon>
        <taxon>Mermithida</taxon>
        <taxon>Mermithoidea</taxon>
        <taxon>Mermithidae</taxon>
        <taxon>Romanomermis</taxon>
    </lineage>
</organism>
<dbReference type="Proteomes" id="UP000887565">
    <property type="component" value="Unplaced"/>
</dbReference>
<name>A0A915K1C5_ROMCU</name>
<feature type="chain" id="PRO_5037769215" evidence="1">
    <location>
        <begin position="16"/>
        <end position="100"/>
    </location>
</feature>